<comment type="caution">
    <text evidence="1">The sequence shown here is derived from an EMBL/GenBank/DDBJ whole genome shotgun (WGS) entry which is preliminary data.</text>
</comment>
<name>A0AAX3JCC6_9GAMM</name>
<organism evidence="1 2">
    <name type="scientific">Pantoea brenneri</name>
    <dbReference type="NCBI Taxonomy" id="472694"/>
    <lineage>
        <taxon>Bacteria</taxon>
        <taxon>Pseudomonadati</taxon>
        <taxon>Pseudomonadota</taxon>
        <taxon>Gammaproteobacteria</taxon>
        <taxon>Enterobacterales</taxon>
        <taxon>Erwiniaceae</taxon>
        <taxon>Pantoea</taxon>
    </lineage>
</organism>
<dbReference type="Proteomes" id="UP000433737">
    <property type="component" value="Unassembled WGS sequence"/>
</dbReference>
<evidence type="ECO:0000313" key="2">
    <source>
        <dbReference type="Proteomes" id="UP000433737"/>
    </source>
</evidence>
<accession>A0AAX3JCC6</accession>
<evidence type="ECO:0008006" key="3">
    <source>
        <dbReference type="Google" id="ProtNLM"/>
    </source>
</evidence>
<proteinExistence type="predicted"/>
<dbReference type="EMBL" id="CABWMH010000055">
    <property type="protein sequence ID" value="VXC62499.1"/>
    <property type="molecule type" value="Genomic_DNA"/>
</dbReference>
<gene>
    <name evidence="1" type="ORF">PANT111_80016</name>
</gene>
<sequence>MISVRTDEQAQRAAFVKNCGYFPRKLAITYNNGLRFGGCGYLPLHLNIIRLLIAFISTVSSEHYFAAAKAIRLLH</sequence>
<reference evidence="1 2" key="1">
    <citation type="submission" date="2019-10" db="EMBL/GenBank/DDBJ databases">
        <authorList>
            <person name="Karimi E."/>
        </authorList>
    </citation>
    <scope>NUCLEOTIDE SEQUENCE [LARGE SCALE GENOMIC DNA]</scope>
    <source>
        <strain evidence="1">Pantoea sp. 111</strain>
    </source>
</reference>
<evidence type="ECO:0000313" key="1">
    <source>
        <dbReference type="EMBL" id="VXC62499.1"/>
    </source>
</evidence>
<dbReference type="AlphaFoldDB" id="A0AAX3JCC6"/>
<protein>
    <recommendedName>
        <fullName evidence="3">HAT C-terminal dimerisation domain-containing protein</fullName>
    </recommendedName>
</protein>